<keyword evidence="6" id="KW-0175">Coiled coil</keyword>
<keyword evidence="2" id="KW-1134">Transmembrane beta strand</keyword>
<evidence type="ECO:0000313" key="8">
    <source>
        <dbReference type="EMBL" id="MDW8802584.1"/>
    </source>
</evidence>
<comment type="caution">
    <text evidence="8">The sequence shown here is derived from an EMBL/GenBank/DDBJ whole genome shotgun (WGS) entry which is preliminary data.</text>
</comment>
<evidence type="ECO:0000256" key="4">
    <source>
        <dbReference type="ARBA" id="ARBA00023136"/>
    </source>
</evidence>
<feature type="chain" id="PRO_5046118546" evidence="7">
    <location>
        <begin position="25"/>
        <end position="379"/>
    </location>
</feature>
<sequence length="379" mass="42984">MKRIKLLTTAAVIIAALSSNTVFAQDNNTLDIDAVIDSAIESSYTVKSKDIVVQQAENNYKSAMENAPKVNDQINNTPLLTDNKKFELIKSRDNGPAEAKYSIYQSKNAKEVAKNEVKLSIYSQYTVLMDAKDVLDTEQKRLDNSEAEYKKAKLQLETGMITQNDLKAKEYAYYSQLAAFNKAKRQYEIETMNLNKLIGAPIETRYTTLLKDKITEDPYIRRYDSYLEDALKNRAEMLNASEYVNLMDFEFKTVKAFYPDTRDAEYKIGKYYVDSAKNTLETGKINISLEVNALYNDLQNKSKKLKSVKDSADYAKQDYDKALQKYKLGLISKIEADSKLITLQNAQNSVKALQRDIWIAQIKLGYACEIGASSTSLGQ</sequence>
<evidence type="ECO:0000256" key="3">
    <source>
        <dbReference type="ARBA" id="ARBA00022692"/>
    </source>
</evidence>
<evidence type="ECO:0000256" key="5">
    <source>
        <dbReference type="ARBA" id="ARBA00023237"/>
    </source>
</evidence>
<keyword evidence="4" id="KW-0472">Membrane</keyword>
<dbReference type="RefSeq" id="WP_318798899.1">
    <property type="nucleotide sequence ID" value="NZ_JARUJP010000023.1"/>
</dbReference>
<keyword evidence="3" id="KW-0812">Transmembrane</keyword>
<dbReference type="Gene3D" id="1.20.1600.10">
    <property type="entry name" value="Outer membrane efflux proteins (OEP)"/>
    <property type="match status" value="2"/>
</dbReference>
<evidence type="ECO:0000256" key="2">
    <source>
        <dbReference type="ARBA" id="ARBA00022452"/>
    </source>
</evidence>
<dbReference type="Proteomes" id="UP001281656">
    <property type="component" value="Unassembled WGS sequence"/>
</dbReference>
<keyword evidence="9" id="KW-1185">Reference proteome</keyword>
<proteinExistence type="predicted"/>
<keyword evidence="7" id="KW-0732">Signal</keyword>
<comment type="subcellular location">
    <subcellularLocation>
        <location evidence="1">Cell outer membrane</location>
    </subcellularLocation>
</comment>
<keyword evidence="5" id="KW-0998">Cell outer membrane</keyword>
<evidence type="ECO:0000256" key="1">
    <source>
        <dbReference type="ARBA" id="ARBA00004442"/>
    </source>
</evidence>
<evidence type="ECO:0000256" key="7">
    <source>
        <dbReference type="SAM" id="SignalP"/>
    </source>
</evidence>
<protein>
    <submittedName>
        <fullName evidence="8">TolC family protein</fullName>
    </submittedName>
</protein>
<gene>
    <name evidence="8" type="ORF">P8V03_15660</name>
</gene>
<dbReference type="InterPro" id="IPR051906">
    <property type="entry name" value="TolC-like"/>
</dbReference>
<organism evidence="8 9">
    <name type="scientific">Clostridium tanneri</name>
    <dbReference type="NCBI Taxonomy" id="3037988"/>
    <lineage>
        <taxon>Bacteria</taxon>
        <taxon>Bacillati</taxon>
        <taxon>Bacillota</taxon>
        <taxon>Clostridia</taxon>
        <taxon>Eubacteriales</taxon>
        <taxon>Clostridiaceae</taxon>
        <taxon>Clostridium</taxon>
    </lineage>
</organism>
<accession>A0ABU4JWP4</accession>
<reference evidence="8 9" key="1">
    <citation type="submission" date="2023-04" db="EMBL/GenBank/DDBJ databases">
        <title>Clostridium tannerae sp. nov., isolated from the fecal material of an alpaca.</title>
        <authorList>
            <person name="Miller S."/>
            <person name="Hendry M."/>
            <person name="King J."/>
            <person name="Sankaranarayanan K."/>
            <person name="Lawson P.A."/>
        </authorList>
    </citation>
    <scope>NUCLEOTIDE SEQUENCE [LARGE SCALE GENOMIC DNA]</scope>
    <source>
        <strain evidence="8 9">A1-XYC3</strain>
    </source>
</reference>
<evidence type="ECO:0000313" key="9">
    <source>
        <dbReference type="Proteomes" id="UP001281656"/>
    </source>
</evidence>
<dbReference type="EMBL" id="JARUJP010000023">
    <property type="protein sequence ID" value="MDW8802584.1"/>
    <property type="molecule type" value="Genomic_DNA"/>
</dbReference>
<dbReference type="SUPFAM" id="SSF56954">
    <property type="entry name" value="Outer membrane efflux proteins (OEP)"/>
    <property type="match status" value="1"/>
</dbReference>
<feature type="signal peptide" evidence="7">
    <location>
        <begin position="1"/>
        <end position="24"/>
    </location>
</feature>
<evidence type="ECO:0000256" key="6">
    <source>
        <dbReference type="SAM" id="Coils"/>
    </source>
</evidence>
<dbReference type="PANTHER" id="PTHR30026">
    <property type="entry name" value="OUTER MEMBRANE PROTEIN TOLC"/>
    <property type="match status" value="1"/>
</dbReference>
<feature type="coiled-coil region" evidence="6">
    <location>
        <begin position="336"/>
        <end position="363"/>
    </location>
</feature>
<feature type="coiled-coil region" evidence="6">
    <location>
        <begin position="128"/>
        <end position="155"/>
    </location>
</feature>
<name>A0ABU4JWP4_9CLOT</name>
<dbReference type="PANTHER" id="PTHR30026:SF20">
    <property type="entry name" value="OUTER MEMBRANE PROTEIN TOLC"/>
    <property type="match status" value="1"/>
</dbReference>